<sequence>MKPCVRYLQDNIAPKSTPRRILEITLRSPGRLIGCFTKFELRVNTAYAQSKRKRVSTKNVLPFRSMFHELSQDVTVLSA</sequence>
<comment type="caution">
    <text evidence="1">The sequence shown here is derived from an EMBL/GenBank/DDBJ whole genome shotgun (WGS) entry which is preliminary data.</text>
</comment>
<reference evidence="1" key="1">
    <citation type="submission" date="2021-06" db="EMBL/GenBank/DDBJ databases">
        <title>Parelaphostrongylus tenuis whole genome reference sequence.</title>
        <authorList>
            <person name="Garwood T.J."/>
            <person name="Larsen P.A."/>
            <person name="Fountain-Jones N.M."/>
            <person name="Garbe J.R."/>
            <person name="Macchietto M.G."/>
            <person name="Kania S.A."/>
            <person name="Gerhold R.W."/>
            <person name="Richards J.E."/>
            <person name="Wolf T.M."/>
        </authorList>
    </citation>
    <scope>NUCLEOTIDE SEQUENCE</scope>
    <source>
        <strain evidence="1">MNPRO001-30</strain>
        <tissue evidence="1">Meninges</tissue>
    </source>
</reference>
<evidence type="ECO:0000313" key="2">
    <source>
        <dbReference type="Proteomes" id="UP001196413"/>
    </source>
</evidence>
<keyword evidence="2" id="KW-1185">Reference proteome</keyword>
<gene>
    <name evidence="1" type="ORF">KIN20_014091</name>
</gene>
<proteinExistence type="predicted"/>
<accession>A0AAD5MD38</accession>
<organism evidence="1 2">
    <name type="scientific">Parelaphostrongylus tenuis</name>
    <name type="common">Meningeal worm</name>
    <dbReference type="NCBI Taxonomy" id="148309"/>
    <lineage>
        <taxon>Eukaryota</taxon>
        <taxon>Metazoa</taxon>
        <taxon>Ecdysozoa</taxon>
        <taxon>Nematoda</taxon>
        <taxon>Chromadorea</taxon>
        <taxon>Rhabditida</taxon>
        <taxon>Rhabditina</taxon>
        <taxon>Rhabditomorpha</taxon>
        <taxon>Strongyloidea</taxon>
        <taxon>Metastrongylidae</taxon>
        <taxon>Parelaphostrongylus</taxon>
    </lineage>
</organism>
<dbReference type="EMBL" id="JAHQIW010002796">
    <property type="protein sequence ID" value="KAJ1356385.1"/>
    <property type="molecule type" value="Genomic_DNA"/>
</dbReference>
<dbReference type="AlphaFoldDB" id="A0AAD5MD38"/>
<protein>
    <submittedName>
        <fullName evidence="1">Uncharacterized protein</fullName>
    </submittedName>
</protein>
<dbReference type="Proteomes" id="UP001196413">
    <property type="component" value="Unassembled WGS sequence"/>
</dbReference>
<name>A0AAD5MD38_PARTN</name>
<evidence type="ECO:0000313" key="1">
    <source>
        <dbReference type="EMBL" id="KAJ1356385.1"/>
    </source>
</evidence>